<accession>A0A2H3AH39</accession>
<sequence>MVLPELPYDVVAQVMGVSTLETSDLASCSTVSWSWYSASMRQQLRSITLSQAWDCTYWSDYLERRSVFTGCIREMRIRGRNMQISSFLLNGVLAMCPNLEILLAVHVDLARLQRPIDFQRPVEIRLRQCRFCSWGATTLLGYSDVTSLVVVRPSFITQSVAVPVWYGPPRFVLTITVTRTSFSDVVRLFRCLPAYLLVFERVEMDLIPGEPAPPPSTRVVLPSLGPVVRRLLVHTVDMRFPPLAMFFDLSRLTSLQSFIYMSGDLFPTSALHMLRSIPRDAPLHRVTLAAATFIDPSWSLVPASLVGFRHTIETCVVYGCLPPNRDGLNSSPLVTVTYTTFGAVSVSQYL</sequence>
<name>A0A2H3AH39_9AGAR</name>
<evidence type="ECO:0000313" key="2">
    <source>
        <dbReference type="Proteomes" id="UP000218334"/>
    </source>
</evidence>
<proteinExistence type="predicted"/>
<protein>
    <recommendedName>
        <fullName evidence="3">F-box domain-containing protein</fullName>
    </recommendedName>
</protein>
<dbReference type="InterPro" id="IPR036047">
    <property type="entry name" value="F-box-like_dom_sf"/>
</dbReference>
<reference evidence="2" key="1">
    <citation type="journal article" date="2017" name="Nat. Ecol. Evol.">
        <title>Genome expansion and lineage-specific genetic innovations in the forest pathogenic fungi Armillaria.</title>
        <authorList>
            <person name="Sipos G."/>
            <person name="Prasanna A.N."/>
            <person name="Walter M.C."/>
            <person name="O'Connor E."/>
            <person name="Balint B."/>
            <person name="Krizsan K."/>
            <person name="Kiss B."/>
            <person name="Hess J."/>
            <person name="Varga T."/>
            <person name="Slot J."/>
            <person name="Riley R."/>
            <person name="Boka B."/>
            <person name="Rigling D."/>
            <person name="Barry K."/>
            <person name="Lee J."/>
            <person name="Mihaltcheva S."/>
            <person name="LaButti K."/>
            <person name="Lipzen A."/>
            <person name="Waldron R."/>
            <person name="Moloney N.M."/>
            <person name="Sperisen C."/>
            <person name="Kredics L."/>
            <person name="Vagvoelgyi C."/>
            <person name="Patrignani A."/>
            <person name="Fitzpatrick D."/>
            <person name="Nagy I."/>
            <person name="Doyle S."/>
            <person name="Anderson J.B."/>
            <person name="Grigoriev I.V."/>
            <person name="Gueldener U."/>
            <person name="Muensterkoetter M."/>
            <person name="Nagy L.G."/>
        </authorList>
    </citation>
    <scope>NUCLEOTIDE SEQUENCE [LARGE SCALE GENOMIC DNA]</scope>
    <source>
        <strain evidence="2">28-4</strain>
    </source>
</reference>
<gene>
    <name evidence="1" type="ORF">ARMSODRAFT_1028432</name>
</gene>
<keyword evidence="2" id="KW-1185">Reference proteome</keyword>
<dbReference type="Proteomes" id="UP000218334">
    <property type="component" value="Unassembled WGS sequence"/>
</dbReference>
<dbReference type="EMBL" id="KZ293573">
    <property type="protein sequence ID" value="PBK58221.1"/>
    <property type="molecule type" value="Genomic_DNA"/>
</dbReference>
<organism evidence="1 2">
    <name type="scientific">Armillaria solidipes</name>
    <dbReference type="NCBI Taxonomy" id="1076256"/>
    <lineage>
        <taxon>Eukaryota</taxon>
        <taxon>Fungi</taxon>
        <taxon>Dikarya</taxon>
        <taxon>Basidiomycota</taxon>
        <taxon>Agaricomycotina</taxon>
        <taxon>Agaricomycetes</taxon>
        <taxon>Agaricomycetidae</taxon>
        <taxon>Agaricales</taxon>
        <taxon>Marasmiineae</taxon>
        <taxon>Physalacriaceae</taxon>
        <taxon>Armillaria</taxon>
    </lineage>
</organism>
<evidence type="ECO:0000313" key="1">
    <source>
        <dbReference type="EMBL" id="PBK58221.1"/>
    </source>
</evidence>
<dbReference type="AlphaFoldDB" id="A0A2H3AH39"/>
<evidence type="ECO:0008006" key="3">
    <source>
        <dbReference type="Google" id="ProtNLM"/>
    </source>
</evidence>
<dbReference type="SUPFAM" id="SSF81383">
    <property type="entry name" value="F-box domain"/>
    <property type="match status" value="1"/>
</dbReference>